<keyword evidence="3 5" id="KW-1133">Transmembrane helix</keyword>
<proteinExistence type="predicted"/>
<feature type="transmembrane region" description="Helical" evidence="5">
    <location>
        <begin position="298"/>
        <end position="317"/>
    </location>
</feature>
<dbReference type="PANTHER" id="PTHR23514">
    <property type="entry name" value="BYPASS OF STOP CODON PROTEIN 6"/>
    <property type="match status" value="1"/>
</dbReference>
<keyword evidence="2 5" id="KW-0812">Transmembrane</keyword>
<dbReference type="Gene3D" id="1.20.1250.20">
    <property type="entry name" value="MFS general substrate transporter like domains"/>
    <property type="match status" value="2"/>
</dbReference>
<keyword evidence="4 5" id="KW-0472">Membrane</keyword>
<feature type="transmembrane region" description="Helical" evidence="5">
    <location>
        <begin position="329"/>
        <end position="349"/>
    </location>
</feature>
<dbReference type="Pfam" id="PF07690">
    <property type="entry name" value="MFS_1"/>
    <property type="match status" value="1"/>
</dbReference>
<comment type="caution">
    <text evidence="7">The sequence shown here is derived from an EMBL/GenBank/DDBJ whole genome shotgun (WGS) entry which is preliminary data.</text>
</comment>
<evidence type="ECO:0000256" key="3">
    <source>
        <dbReference type="ARBA" id="ARBA00022989"/>
    </source>
</evidence>
<dbReference type="PANTHER" id="PTHR23514:SF13">
    <property type="entry name" value="INNER MEMBRANE PROTEIN YBJJ"/>
    <property type="match status" value="1"/>
</dbReference>
<feature type="transmembrane region" description="Helical" evidence="5">
    <location>
        <begin position="355"/>
        <end position="375"/>
    </location>
</feature>
<dbReference type="SUPFAM" id="SSF103473">
    <property type="entry name" value="MFS general substrate transporter"/>
    <property type="match status" value="1"/>
</dbReference>
<feature type="transmembrane region" description="Helical" evidence="5">
    <location>
        <begin position="28"/>
        <end position="50"/>
    </location>
</feature>
<feature type="transmembrane region" description="Helical" evidence="5">
    <location>
        <begin position="128"/>
        <end position="148"/>
    </location>
</feature>
<feature type="transmembrane region" description="Helical" evidence="5">
    <location>
        <begin position="237"/>
        <end position="258"/>
    </location>
</feature>
<dbReference type="InterPro" id="IPR020846">
    <property type="entry name" value="MFS_dom"/>
</dbReference>
<evidence type="ECO:0000256" key="4">
    <source>
        <dbReference type="ARBA" id="ARBA00023136"/>
    </source>
</evidence>
<evidence type="ECO:0000313" key="8">
    <source>
        <dbReference type="Proteomes" id="UP001500621"/>
    </source>
</evidence>
<gene>
    <name evidence="7" type="ORF">GCM10023226_39610</name>
</gene>
<feature type="transmembrane region" description="Helical" evidence="5">
    <location>
        <begin position="62"/>
        <end position="82"/>
    </location>
</feature>
<dbReference type="InterPro" id="IPR011701">
    <property type="entry name" value="MFS"/>
</dbReference>
<sequence>MAVVFALNGLLVASFISRVPDVRSSLGLDNGALGLLLLAMAVGSLAALPLSGRLVSRFGGTAVVRAGAVVAAVGATAAGVGVQVWGSVVAVAVALLLLGAGIGAWDVAMNLEAAEVERRLRRSIMARFHAAFSLGTVGGAGLAVLVTAGDVGPALHLAVVSPLVLAVTWWSAARFLPARASAGSASFNESGSGSAGSAWLEPRTLAIGVMVLAFAVTEGSANDWLTVALIDGHDVEHWVGVAGYALFVTAMTVGRLVGPWALDRWGRPRTLWATTALALVGLLLVVLGQGVVLVGVGVLLWGLGASLGFPVGMSAASDDPARAEARVSVVATIGYAAFLAGPPLLGWLGDAVGTLRALLAVAVLLVPAAVAVLAARPPRAISEQDGPQVTARG</sequence>
<evidence type="ECO:0000259" key="6">
    <source>
        <dbReference type="PROSITE" id="PS50850"/>
    </source>
</evidence>
<evidence type="ECO:0000256" key="2">
    <source>
        <dbReference type="ARBA" id="ARBA00022692"/>
    </source>
</evidence>
<organism evidence="7 8">
    <name type="scientific">Nocardioides nanhaiensis</name>
    <dbReference type="NCBI Taxonomy" id="1476871"/>
    <lineage>
        <taxon>Bacteria</taxon>
        <taxon>Bacillati</taxon>
        <taxon>Actinomycetota</taxon>
        <taxon>Actinomycetes</taxon>
        <taxon>Propionibacteriales</taxon>
        <taxon>Nocardioidaceae</taxon>
        <taxon>Nocardioides</taxon>
    </lineage>
</organism>
<protein>
    <submittedName>
        <fullName evidence="7">MFS transporter</fullName>
    </submittedName>
</protein>
<evidence type="ECO:0000313" key="7">
    <source>
        <dbReference type="EMBL" id="GAA4697249.1"/>
    </source>
</evidence>
<evidence type="ECO:0000256" key="1">
    <source>
        <dbReference type="ARBA" id="ARBA00004651"/>
    </source>
</evidence>
<feature type="transmembrane region" description="Helical" evidence="5">
    <location>
        <begin position="154"/>
        <end position="177"/>
    </location>
</feature>
<reference evidence="8" key="1">
    <citation type="journal article" date="2019" name="Int. J. Syst. Evol. Microbiol.">
        <title>The Global Catalogue of Microorganisms (GCM) 10K type strain sequencing project: providing services to taxonomists for standard genome sequencing and annotation.</title>
        <authorList>
            <consortium name="The Broad Institute Genomics Platform"/>
            <consortium name="The Broad Institute Genome Sequencing Center for Infectious Disease"/>
            <person name="Wu L."/>
            <person name="Ma J."/>
        </authorList>
    </citation>
    <scope>NUCLEOTIDE SEQUENCE [LARGE SCALE GENOMIC DNA]</scope>
    <source>
        <strain evidence="8">JCM 18127</strain>
    </source>
</reference>
<dbReference type="InterPro" id="IPR036259">
    <property type="entry name" value="MFS_trans_sf"/>
</dbReference>
<evidence type="ECO:0000256" key="5">
    <source>
        <dbReference type="SAM" id="Phobius"/>
    </source>
</evidence>
<feature type="transmembrane region" description="Helical" evidence="5">
    <location>
        <begin position="88"/>
        <end position="108"/>
    </location>
</feature>
<feature type="transmembrane region" description="Helical" evidence="5">
    <location>
        <begin position="270"/>
        <end position="292"/>
    </location>
</feature>
<name>A0ABP8X0P9_9ACTN</name>
<comment type="subcellular location">
    <subcellularLocation>
        <location evidence="1">Cell membrane</location>
        <topology evidence="1">Multi-pass membrane protein</topology>
    </subcellularLocation>
</comment>
<dbReference type="PROSITE" id="PS50850">
    <property type="entry name" value="MFS"/>
    <property type="match status" value="1"/>
</dbReference>
<dbReference type="EMBL" id="BAABIM010000005">
    <property type="protein sequence ID" value="GAA4697249.1"/>
    <property type="molecule type" value="Genomic_DNA"/>
</dbReference>
<dbReference type="InterPro" id="IPR051788">
    <property type="entry name" value="MFS_Transporter"/>
</dbReference>
<feature type="domain" description="Major facilitator superfamily (MFS) profile" evidence="6">
    <location>
        <begin position="1"/>
        <end position="380"/>
    </location>
</feature>
<accession>A0ABP8X0P9</accession>
<feature type="transmembrane region" description="Helical" evidence="5">
    <location>
        <begin position="198"/>
        <end position="217"/>
    </location>
</feature>
<dbReference type="Proteomes" id="UP001500621">
    <property type="component" value="Unassembled WGS sequence"/>
</dbReference>
<keyword evidence="8" id="KW-1185">Reference proteome</keyword>